<gene>
    <name evidence="2" type="ORF">MAIT1_04228</name>
</gene>
<keyword evidence="3" id="KW-1185">Reference proteome</keyword>
<dbReference type="EMBL" id="LVJN01000019">
    <property type="protein sequence ID" value="OSM04337.1"/>
    <property type="molecule type" value="Genomic_DNA"/>
</dbReference>
<name>A0A1Y2K4P2_9PROT</name>
<dbReference type="RefSeq" id="WP_143814798.1">
    <property type="nucleotide sequence ID" value="NZ_LVJN01000019.1"/>
</dbReference>
<accession>A0A1Y2K4P2</accession>
<organism evidence="2 3">
    <name type="scientific">Magnetofaba australis IT-1</name>
    <dbReference type="NCBI Taxonomy" id="1434232"/>
    <lineage>
        <taxon>Bacteria</taxon>
        <taxon>Pseudomonadati</taxon>
        <taxon>Pseudomonadota</taxon>
        <taxon>Magnetococcia</taxon>
        <taxon>Magnetococcales</taxon>
        <taxon>Magnetococcaceae</taxon>
        <taxon>Magnetofaba</taxon>
    </lineage>
</organism>
<dbReference type="AlphaFoldDB" id="A0A1Y2K4P2"/>
<evidence type="ECO:0000313" key="3">
    <source>
        <dbReference type="Proteomes" id="UP000194003"/>
    </source>
</evidence>
<comment type="caution">
    <text evidence="2">The sequence shown here is derived from an EMBL/GenBank/DDBJ whole genome shotgun (WGS) entry which is preliminary data.</text>
</comment>
<feature type="signal peptide" evidence="1">
    <location>
        <begin position="1"/>
        <end position="35"/>
    </location>
</feature>
<proteinExistence type="predicted"/>
<keyword evidence="1" id="KW-0732">Signal</keyword>
<feature type="chain" id="PRO_5012937656" evidence="1">
    <location>
        <begin position="36"/>
        <end position="142"/>
    </location>
</feature>
<dbReference type="Proteomes" id="UP000194003">
    <property type="component" value="Unassembled WGS sequence"/>
</dbReference>
<protein>
    <submittedName>
        <fullName evidence="2">Uncharacterized protein</fullName>
    </submittedName>
</protein>
<sequence>MINFHVCSGAGRKSFVGAFLALFAVFSLSFSEGVAAETPELTEADKKIIEDAVKEKLVDPFSAKFKWMPYNGDKTYCGLVNAKNRMGGYTGFVPFTVLYMKTKERNIGALPQISTYDPKSTDSQVTVQLCEMAGYKDFYKAK</sequence>
<dbReference type="STRING" id="1434232.MAIT1_04228"/>
<evidence type="ECO:0000313" key="2">
    <source>
        <dbReference type="EMBL" id="OSM04337.1"/>
    </source>
</evidence>
<dbReference type="OrthoDB" id="9811083at2"/>
<evidence type="ECO:0000256" key="1">
    <source>
        <dbReference type="SAM" id="SignalP"/>
    </source>
</evidence>
<reference evidence="2 3" key="1">
    <citation type="journal article" date="2016" name="BMC Genomics">
        <title>Combined genomic and structural analyses of a cultured magnetotactic bacterium reveals its niche adaptation to a dynamic environment.</title>
        <authorList>
            <person name="Araujo A.C."/>
            <person name="Morillo V."/>
            <person name="Cypriano J."/>
            <person name="Teixeira L.C."/>
            <person name="Leao P."/>
            <person name="Lyra S."/>
            <person name="Almeida L.G."/>
            <person name="Bazylinski D.A."/>
            <person name="Vasconcellos A.T."/>
            <person name="Abreu F."/>
            <person name="Lins U."/>
        </authorList>
    </citation>
    <scope>NUCLEOTIDE SEQUENCE [LARGE SCALE GENOMIC DNA]</scope>
    <source>
        <strain evidence="2 3">IT-1</strain>
    </source>
</reference>